<keyword evidence="2" id="KW-1133">Transmembrane helix</keyword>
<feature type="transmembrane region" description="Helical" evidence="2">
    <location>
        <begin position="57"/>
        <end position="76"/>
    </location>
</feature>
<dbReference type="GeneID" id="66075770"/>
<feature type="compositionally biased region" description="Pro residues" evidence="1">
    <location>
        <begin position="43"/>
        <end position="54"/>
    </location>
</feature>
<comment type="caution">
    <text evidence="3">The sequence shown here is derived from an EMBL/GenBank/DDBJ whole genome shotgun (WGS) entry which is preliminary data.</text>
</comment>
<dbReference type="AlphaFoldDB" id="A0A9P8AAB7"/>
<organism evidence="3 4">
    <name type="scientific">Marasmius oreades</name>
    <name type="common">fairy-ring Marasmius</name>
    <dbReference type="NCBI Taxonomy" id="181124"/>
    <lineage>
        <taxon>Eukaryota</taxon>
        <taxon>Fungi</taxon>
        <taxon>Dikarya</taxon>
        <taxon>Basidiomycota</taxon>
        <taxon>Agaricomycotina</taxon>
        <taxon>Agaricomycetes</taxon>
        <taxon>Agaricomycetidae</taxon>
        <taxon>Agaricales</taxon>
        <taxon>Marasmiineae</taxon>
        <taxon>Marasmiaceae</taxon>
        <taxon>Marasmius</taxon>
    </lineage>
</organism>
<dbReference type="EMBL" id="CM032183">
    <property type="protein sequence ID" value="KAG7096012.1"/>
    <property type="molecule type" value="Genomic_DNA"/>
</dbReference>
<feature type="region of interest" description="Disordered" evidence="1">
    <location>
        <begin position="122"/>
        <end position="159"/>
    </location>
</feature>
<proteinExistence type="predicted"/>
<accession>A0A9P8AAB7</accession>
<feature type="compositionally biased region" description="Basic residues" evidence="1">
    <location>
        <begin position="140"/>
        <end position="159"/>
    </location>
</feature>
<evidence type="ECO:0000256" key="2">
    <source>
        <dbReference type="SAM" id="Phobius"/>
    </source>
</evidence>
<gene>
    <name evidence="3" type="ORF">E1B28_006694</name>
</gene>
<keyword evidence="4" id="KW-1185">Reference proteome</keyword>
<evidence type="ECO:0000313" key="4">
    <source>
        <dbReference type="Proteomes" id="UP001049176"/>
    </source>
</evidence>
<evidence type="ECO:0000313" key="3">
    <source>
        <dbReference type="EMBL" id="KAG7096012.1"/>
    </source>
</evidence>
<dbReference type="KEGG" id="more:E1B28_006694"/>
<sequence>MTQDTKSDPCSSKEKEHIDPDELLDSEQNKEHSESEEEDEQQRPPPPPPPPPSRPSALKRFVWLLFIGFAVWQIVFSKSPWFGKKEPQIIYAKRYSKEFKYRPAASPIVTETLKDGRIRIRGAEPSTSSQPTVTPAVVKTIRKRSSKKRAKHKAKQGYY</sequence>
<dbReference type="OrthoDB" id="2538110at2759"/>
<dbReference type="RefSeq" id="XP_043012482.1">
    <property type="nucleotide sequence ID" value="XM_043151387.1"/>
</dbReference>
<dbReference type="Proteomes" id="UP001049176">
    <property type="component" value="Chromosome 3"/>
</dbReference>
<feature type="region of interest" description="Disordered" evidence="1">
    <location>
        <begin position="1"/>
        <end position="55"/>
    </location>
</feature>
<reference evidence="3" key="1">
    <citation type="journal article" date="2021" name="Genome Biol. Evol.">
        <title>The assembled and annotated genome of the fairy-ring fungus Marasmius oreades.</title>
        <authorList>
            <person name="Hiltunen M."/>
            <person name="Ament-Velasquez S.L."/>
            <person name="Johannesson H."/>
        </authorList>
    </citation>
    <scope>NUCLEOTIDE SEQUENCE</scope>
    <source>
        <strain evidence="3">03SP1</strain>
    </source>
</reference>
<protein>
    <submittedName>
        <fullName evidence="3">Uncharacterized protein</fullName>
    </submittedName>
</protein>
<evidence type="ECO:0000256" key="1">
    <source>
        <dbReference type="SAM" id="MobiDB-lite"/>
    </source>
</evidence>
<keyword evidence="2" id="KW-0472">Membrane</keyword>
<keyword evidence="2" id="KW-0812">Transmembrane</keyword>
<name>A0A9P8AAB7_9AGAR</name>
<feature type="compositionally biased region" description="Basic and acidic residues" evidence="1">
    <location>
        <begin position="1"/>
        <end position="20"/>
    </location>
</feature>